<proteinExistence type="predicted"/>
<comment type="caution">
    <text evidence="1">The sequence shown here is derived from an EMBL/GenBank/DDBJ whole genome shotgun (WGS) entry which is preliminary data.</text>
</comment>
<dbReference type="RefSeq" id="WP_135878917.1">
    <property type="nucleotide sequence ID" value="NZ_SRSO01000043.1"/>
</dbReference>
<dbReference type="EMBL" id="SRSO01000043">
    <property type="protein sequence ID" value="TGV00453.1"/>
    <property type="molecule type" value="Genomic_DNA"/>
</dbReference>
<protein>
    <recommendedName>
        <fullName evidence="3">Apea-like HEPN domain-containing protein</fullName>
    </recommendedName>
</protein>
<accession>A0A4S1DRV6</accession>
<keyword evidence="2" id="KW-1185">Reference proteome</keyword>
<evidence type="ECO:0000313" key="1">
    <source>
        <dbReference type="EMBL" id="TGV00453.1"/>
    </source>
</evidence>
<dbReference type="Proteomes" id="UP000307602">
    <property type="component" value="Unassembled WGS sequence"/>
</dbReference>
<dbReference type="AlphaFoldDB" id="A0A4S1DRV6"/>
<evidence type="ECO:0008006" key="3">
    <source>
        <dbReference type="Google" id="ProtNLM"/>
    </source>
</evidence>
<reference evidence="1 2" key="1">
    <citation type="submission" date="2019-04" db="EMBL/GenBank/DDBJ databases">
        <authorList>
            <person name="Liu A."/>
        </authorList>
    </citation>
    <scope>NUCLEOTIDE SEQUENCE [LARGE SCALE GENOMIC DNA]</scope>
    <source>
        <strain evidence="1 2">RZ03</strain>
    </source>
</reference>
<organism evidence="1 2">
    <name type="scientific">Flavivirga rizhaonensis</name>
    <dbReference type="NCBI Taxonomy" id="2559571"/>
    <lineage>
        <taxon>Bacteria</taxon>
        <taxon>Pseudomonadati</taxon>
        <taxon>Bacteroidota</taxon>
        <taxon>Flavobacteriia</taxon>
        <taxon>Flavobacteriales</taxon>
        <taxon>Flavobacteriaceae</taxon>
        <taxon>Flavivirga</taxon>
    </lineage>
</organism>
<evidence type="ECO:0000313" key="2">
    <source>
        <dbReference type="Proteomes" id="UP000307602"/>
    </source>
</evidence>
<sequence length="239" mass="27649">MTIDKPWISGPRELLVHGIQHLDLNSGFDYRIAMISIDNSVELMIKTYLGLPKRITRIEGITRKKYEEITSTFPNLLDGVEEFASDKLNGIELGDIEWFHRLRNQLYHDGNGITVEKEKVEAYAEIAKILFENLFGIEIEESGNENLRHSLVGEFIKEWTNIEKLSQPKDTTKRMLPLQRFREMAENGELTKYQIQKLDEIRKFRNNLVHGMTSPTESELNSALNELKEIIKTLEKASA</sequence>
<gene>
    <name evidence="1" type="ORF">EM932_19655</name>
</gene>
<name>A0A4S1DRV6_9FLAO</name>
<dbReference type="OrthoDB" id="3034904at2"/>